<comment type="caution">
    <text evidence="6">The sequence shown here is derived from an EMBL/GenBank/DDBJ whole genome shotgun (WGS) entry which is preliminary data.</text>
</comment>
<dbReference type="EMBL" id="AWUE01015558">
    <property type="protein sequence ID" value="OMO96781.1"/>
    <property type="molecule type" value="Genomic_DNA"/>
</dbReference>
<reference evidence="7" key="1">
    <citation type="submission" date="2013-09" db="EMBL/GenBank/DDBJ databases">
        <title>Corchorus olitorius genome sequencing.</title>
        <authorList>
            <person name="Alam M."/>
            <person name="Haque M.S."/>
            <person name="Islam M.S."/>
            <person name="Emdad E.M."/>
            <person name="Islam M.M."/>
            <person name="Ahmed B."/>
            <person name="Halim A."/>
            <person name="Hossen Q.M.M."/>
            <person name="Hossain M.Z."/>
            <person name="Ahmed R."/>
            <person name="Khan M.M."/>
            <person name="Islam R."/>
            <person name="Rashid M.M."/>
            <person name="Khan S.A."/>
            <person name="Rahman M.S."/>
            <person name="Alam M."/>
            <person name="Yahiya A.S."/>
            <person name="Khan M.S."/>
            <person name="Azam M.S."/>
            <person name="Haque T."/>
            <person name="Lashkar M.Z.H."/>
            <person name="Akhand A.I."/>
            <person name="Morshed G."/>
            <person name="Roy S."/>
            <person name="Uddin K.S."/>
            <person name="Rabeya T."/>
            <person name="Hossain A.S."/>
            <person name="Chowdhury A."/>
            <person name="Snigdha A.R."/>
            <person name="Mortoza M.S."/>
            <person name="Matin S.A."/>
            <person name="Hoque S.M.E."/>
            <person name="Islam M.K."/>
            <person name="Roy D.K."/>
            <person name="Haider R."/>
            <person name="Moosa M.M."/>
            <person name="Elias S.M."/>
            <person name="Hasan A.M."/>
            <person name="Jahan S."/>
            <person name="Shafiuddin M."/>
            <person name="Mahmood N."/>
            <person name="Shommy N.S."/>
        </authorList>
    </citation>
    <scope>NUCLEOTIDE SEQUENCE [LARGE SCALE GENOMIC DNA]</scope>
    <source>
        <strain evidence="7">cv. O-4</strain>
    </source>
</reference>
<dbReference type="InterPro" id="IPR031107">
    <property type="entry name" value="Small_HSP"/>
</dbReference>
<keyword evidence="1" id="KW-0346">Stress response</keyword>
<evidence type="ECO:0000313" key="7">
    <source>
        <dbReference type="Proteomes" id="UP000187203"/>
    </source>
</evidence>
<evidence type="ECO:0000256" key="4">
    <source>
        <dbReference type="SAM" id="MobiDB-lite"/>
    </source>
</evidence>
<dbReference type="InterPro" id="IPR008978">
    <property type="entry name" value="HSP20-like_chaperone"/>
</dbReference>
<dbReference type="Pfam" id="PF00011">
    <property type="entry name" value="HSP20"/>
    <property type="match status" value="1"/>
</dbReference>
<feature type="compositionally biased region" description="Acidic residues" evidence="4">
    <location>
        <begin position="71"/>
        <end position="97"/>
    </location>
</feature>
<feature type="region of interest" description="Disordered" evidence="4">
    <location>
        <begin position="1"/>
        <end position="140"/>
    </location>
</feature>
<comment type="similarity">
    <text evidence="2 3">Belongs to the small heat shock protein (HSP20) family.</text>
</comment>
<proteinExistence type="inferred from homology"/>
<dbReference type="AlphaFoldDB" id="A0A1R3JPQ7"/>
<accession>A0A1R3JPQ7</accession>
<sequence>MCDMKSFSRSRSRHGSMNDPSKSCAPHKRKKSISKSPFPERKDSSSWSDSSSSDDSSRPLVKERHYCSSSEDSDDYSSPSDSEEDSDYSSSSDDSDDSSSPSDDSSSPSDSSDSFSSSDSDDSSSSDSDDSRSSSPRKVDEEWGVMKELLPIDWKETATKFVFKADVPGLEKKDVSVRIKDKKLLCLRGERKKLDTKNQHSERKTGKFVRRFRLPHNVNVGATTAVLKRRVLIVTLPKQAREVIDIPVSD</sequence>
<dbReference type="SUPFAM" id="SSF49764">
    <property type="entry name" value="HSP20-like chaperones"/>
    <property type="match status" value="1"/>
</dbReference>
<evidence type="ECO:0000259" key="5">
    <source>
        <dbReference type="PROSITE" id="PS01031"/>
    </source>
</evidence>
<feature type="compositionally biased region" description="Low complexity" evidence="4">
    <location>
        <begin position="45"/>
        <end position="54"/>
    </location>
</feature>
<evidence type="ECO:0000256" key="1">
    <source>
        <dbReference type="ARBA" id="ARBA00023016"/>
    </source>
</evidence>
<dbReference type="Proteomes" id="UP000187203">
    <property type="component" value="Unassembled WGS sequence"/>
</dbReference>
<dbReference type="InterPro" id="IPR002068">
    <property type="entry name" value="A-crystallin/Hsp20_dom"/>
</dbReference>
<dbReference type="Gene3D" id="2.60.40.790">
    <property type="match status" value="1"/>
</dbReference>
<feature type="domain" description="SHSP" evidence="5">
    <location>
        <begin position="143"/>
        <end position="250"/>
    </location>
</feature>
<feature type="compositionally biased region" description="Basic and acidic residues" evidence="4">
    <location>
        <begin position="55"/>
        <end position="66"/>
    </location>
</feature>
<dbReference type="PROSITE" id="PS01031">
    <property type="entry name" value="SHSP"/>
    <property type="match status" value="1"/>
</dbReference>
<feature type="compositionally biased region" description="Acidic residues" evidence="4">
    <location>
        <begin position="119"/>
        <end position="128"/>
    </location>
</feature>
<dbReference type="OrthoDB" id="1431247at2759"/>
<evidence type="ECO:0000313" key="6">
    <source>
        <dbReference type="EMBL" id="OMO96781.1"/>
    </source>
</evidence>
<evidence type="ECO:0000256" key="3">
    <source>
        <dbReference type="RuleBase" id="RU003616"/>
    </source>
</evidence>
<name>A0A1R3JPQ7_9ROSI</name>
<organism evidence="6 7">
    <name type="scientific">Corchorus olitorius</name>
    <dbReference type="NCBI Taxonomy" id="93759"/>
    <lineage>
        <taxon>Eukaryota</taxon>
        <taxon>Viridiplantae</taxon>
        <taxon>Streptophyta</taxon>
        <taxon>Embryophyta</taxon>
        <taxon>Tracheophyta</taxon>
        <taxon>Spermatophyta</taxon>
        <taxon>Magnoliopsida</taxon>
        <taxon>eudicotyledons</taxon>
        <taxon>Gunneridae</taxon>
        <taxon>Pentapetalae</taxon>
        <taxon>rosids</taxon>
        <taxon>malvids</taxon>
        <taxon>Malvales</taxon>
        <taxon>Malvaceae</taxon>
        <taxon>Grewioideae</taxon>
        <taxon>Apeibeae</taxon>
        <taxon>Corchorus</taxon>
    </lineage>
</organism>
<evidence type="ECO:0000256" key="2">
    <source>
        <dbReference type="PROSITE-ProRule" id="PRU00285"/>
    </source>
</evidence>
<feature type="compositionally biased region" description="Basic and acidic residues" evidence="4">
    <location>
        <begin position="129"/>
        <end position="140"/>
    </location>
</feature>
<gene>
    <name evidence="6" type="ORF">COLO4_15103</name>
</gene>
<keyword evidence="7" id="KW-1185">Reference proteome</keyword>
<feature type="compositionally biased region" description="Low complexity" evidence="4">
    <location>
        <begin position="98"/>
        <end position="118"/>
    </location>
</feature>
<protein>
    <recommendedName>
        <fullName evidence="5">SHSP domain-containing protein</fullName>
    </recommendedName>
</protein>
<dbReference type="PANTHER" id="PTHR11527">
    <property type="entry name" value="HEAT-SHOCK PROTEIN 20 FAMILY MEMBER"/>
    <property type="match status" value="1"/>
</dbReference>